<evidence type="ECO:0000256" key="1">
    <source>
        <dbReference type="SAM" id="MobiDB-lite"/>
    </source>
</evidence>
<reference evidence="2" key="2">
    <citation type="journal article" date="2023" name="IMA Fungus">
        <title>Comparative genomic study of the Penicillium genus elucidates a diverse pangenome and 15 lateral gene transfer events.</title>
        <authorList>
            <person name="Petersen C."/>
            <person name="Sorensen T."/>
            <person name="Nielsen M.R."/>
            <person name="Sondergaard T.E."/>
            <person name="Sorensen J.L."/>
            <person name="Fitzpatrick D.A."/>
            <person name="Frisvad J.C."/>
            <person name="Nielsen K.L."/>
        </authorList>
    </citation>
    <scope>NUCLEOTIDE SEQUENCE</scope>
    <source>
        <strain evidence="2">IBT 30069</strain>
    </source>
</reference>
<name>A0A9W9JVU5_9EURO</name>
<dbReference type="Proteomes" id="UP001149165">
    <property type="component" value="Unassembled WGS sequence"/>
</dbReference>
<gene>
    <name evidence="2" type="ORF">N7456_012870</name>
</gene>
<dbReference type="GO" id="GO:0006396">
    <property type="term" value="P:RNA processing"/>
    <property type="evidence" value="ECO:0007669"/>
    <property type="project" value="InterPro"/>
</dbReference>
<feature type="compositionally biased region" description="Polar residues" evidence="1">
    <location>
        <begin position="149"/>
        <end position="163"/>
    </location>
</feature>
<protein>
    <submittedName>
        <fullName evidence="2">Uncharacterized protein</fullName>
    </submittedName>
</protein>
<feature type="compositionally biased region" description="Low complexity" evidence="1">
    <location>
        <begin position="72"/>
        <end position="81"/>
    </location>
</feature>
<feature type="region of interest" description="Disordered" evidence="1">
    <location>
        <begin position="120"/>
        <end position="175"/>
    </location>
</feature>
<dbReference type="AlphaFoldDB" id="A0A9W9JVU5"/>
<dbReference type="Pfam" id="PF04032">
    <property type="entry name" value="Rpr2"/>
    <property type="match status" value="1"/>
</dbReference>
<organism evidence="2 3">
    <name type="scientific">Penicillium angulare</name>
    <dbReference type="NCBI Taxonomy" id="116970"/>
    <lineage>
        <taxon>Eukaryota</taxon>
        <taxon>Fungi</taxon>
        <taxon>Dikarya</taxon>
        <taxon>Ascomycota</taxon>
        <taxon>Pezizomycotina</taxon>
        <taxon>Eurotiomycetes</taxon>
        <taxon>Eurotiomycetidae</taxon>
        <taxon>Eurotiales</taxon>
        <taxon>Aspergillaceae</taxon>
        <taxon>Penicillium</taxon>
    </lineage>
</organism>
<evidence type="ECO:0000313" key="2">
    <source>
        <dbReference type="EMBL" id="KAJ5083443.1"/>
    </source>
</evidence>
<keyword evidence="3" id="KW-1185">Reference proteome</keyword>
<dbReference type="InterPro" id="IPR007175">
    <property type="entry name" value="Rpr2/Snm1/Rpp21"/>
</dbReference>
<reference evidence="2" key="1">
    <citation type="submission" date="2022-11" db="EMBL/GenBank/DDBJ databases">
        <authorList>
            <person name="Petersen C."/>
        </authorList>
    </citation>
    <scope>NUCLEOTIDE SEQUENCE</scope>
    <source>
        <strain evidence="2">IBT 30069</strain>
    </source>
</reference>
<feature type="compositionally biased region" description="Low complexity" evidence="1">
    <location>
        <begin position="124"/>
        <end position="148"/>
    </location>
</feature>
<accession>A0A9W9JVU5</accession>
<evidence type="ECO:0000313" key="3">
    <source>
        <dbReference type="Proteomes" id="UP001149165"/>
    </source>
</evidence>
<sequence length="198" mass="21566">MPPFESSHMQFLTQAAEWLKLQSPSTSAHLLAVHTQIQHHELKPLNTHQKKHHCACGNPRSKPTQVTKIQPKGQSKGQGKQMNSVGSAMVYKCLYCKQRTVLPRKRSTVKPSKISKSLESFSPAVVSTTEAASPAATATATTPTETSAQPSVSTNPPVKTDNVNSKKRAKARKQGGLQALLASKQKTQPSLDLFDFLQ</sequence>
<dbReference type="OrthoDB" id="438080at2759"/>
<proteinExistence type="predicted"/>
<dbReference type="EMBL" id="JAPQKH010000008">
    <property type="protein sequence ID" value="KAJ5083443.1"/>
    <property type="molecule type" value="Genomic_DNA"/>
</dbReference>
<comment type="caution">
    <text evidence="2">The sequence shown here is derived from an EMBL/GenBank/DDBJ whole genome shotgun (WGS) entry which is preliminary data.</text>
</comment>
<feature type="region of interest" description="Disordered" evidence="1">
    <location>
        <begin position="50"/>
        <end position="83"/>
    </location>
</feature>